<feature type="transmembrane region" description="Helical" evidence="1">
    <location>
        <begin position="15"/>
        <end position="37"/>
    </location>
</feature>
<dbReference type="AlphaFoldDB" id="A0A949K794"/>
<keyword evidence="1" id="KW-1133">Transmembrane helix</keyword>
<evidence type="ECO:0000313" key="3">
    <source>
        <dbReference type="Proteomes" id="UP000712157"/>
    </source>
</evidence>
<dbReference type="RefSeq" id="WP_238724146.1">
    <property type="nucleotide sequence ID" value="NZ_JAHQCY010000010.1"/>
</dbReference>
<protein>
    <submittedName>
        <fullName evidence="2">Uncharacterized protein</fullName>
    </submittedName>
</protein>
<keyword evidence="3" id="KW-1185">Reference proteome</keyword>
<name>A0A949K794_9FIRM</name>
<accession>A0A949K794</accession>
<comment type="caution">
    <text evidence="2">The sequence shown here is derived from an EMBL/GenBank/DDBJ whole genome shotgun (WGS) entry which is preliminary data.</text>
</comment>
<gene>
    <name evidence="2" type="ORF">KTH89_09215</name>
</gene>
<reference evidence="2" key="1">
    <citation type="submission" date="2021-06" db="EMBL/GenBank/DDBJ databases">
        <title>Description of novel taxa of the family Lachnospiraceae.</title>
        <authorList>
            <person name="Chaplin A.V."/>
            <person name="Sokolova S.R."/>
            <person name="Pikina A.P."/>
            <person name="Korzhanova M."/>
            <person name="Belova V."/>
            <person name="Korostin D."/>
            <person name="Efimov B.A."/>
        </authorList>
    </citation>
    <scope>NUCLEOTIDE SEQUENCE</scope>
    <source>
        <strain evidence="2">ASD5720</strain>
    </source>
</reference>
<keyword evidence="1" id="KW-0472">Membrane</keyword>
<evidence type="ECO:0000256" key="1">
    <source>
        <dbReference type="SAM" id="Phobius"/>
    </source>
</evidence>
<dbReference type="Proteomes" id="UP000712157">
    <property type="component" value="Unassembled WGS sequence"/>
</dbReference>
<proteinExistence type="predicted"/>
<sequence>MRIRHHDYGNNPGRILLIVVARLLLQLCGAINSLFFVGKSKAGKGSVCAGTKARILLEKAGGMVNVKVSVIGGWLCFAG</sequence>
<dbReference type="EMBL" id="JAHQCW010000012">
    <property type="protein sequence ID" value="MBU9736717.1"/>
    <property type="molecule type" value="Genomic_DNA"/>
</dbReference>
<organism evidence="2 3">
    <name type="scientific">Diplocloster agilis</name>
    <dbReference type="NCBI Taxonomy" id="2850323"/>
    <lineage>
        <taxon>Bacteria</taxon>
        <taxon>Bacillati</taxon>
        <taxon>Bacillota</taxon>
        <taxon>Clostridia</taxon>
        <taxon>Lachnospirales</taxon>
        <taxon>Lachnospiraceae</taxon>
        <taxon>Diplocloster</taxon>
    </lineage>
</organism>
<keyword evidence="1" id="KW-0812">Transmembrane</keyword>
<evidence type="ECO:0000313" key="2">
    <source>
        <dbReference type="EMBL" id="MBU9736717.1"/>
    </source>
</evidence>